<keyword evidence="3" id="KW-0808">Transferase</keyword>
<gene>
    <name evidence="3" type="ORF">ACFFGH_10810</name>
</gene>
<evidence type="ECO:0000313" key="4">
    <source>
        <dbReference type="Proteomes" id="UP001589896"/>
    </source>
</evidence>
<accession>A0ABV6RMW6</accession>
<sequence>MNQECVFCDLIRDDSANWVAVEDHALAFEPLPEDTLAPGATLVIPREHREGLFGPSEAELAAVMDLVRRVASAMRVGLGSTGTFIVQASGPDAGGTVPHTHFHVMPCWSDDDASFWPQDRSAHVVAGDPYAAIRTALT</sequence>
<protein>
    <submittedName>
        <fullName evidence="3">HIT family protein</fullName>
        <ecNumber evidence="3">2.1.1.-</ecNumber>
    </submittedName>
</protein>
<evidence type="ECO:0000256" key="1">
    <source>
        <dbReference type="PROSITE-ProRule" id="PRU00464"/>
    </source>
</evidence>
<dbReference type="RefSeq" id="WP_386668084.1">
    <property type="nucleotide sequence ID" value="NZ_JBHLTG010000002.1"/>
</dbReference>
<name>A0ABV6RMW6_9GAMM</name>
<comment type="caution">
    <text evidence="3">The sequence shown here is derived from an EMBL/GenBank/DDBJ whole genome shotgun (WGS) entry which is preliminary data.</text>
</comment>
<feature type="domain" description="HIT" evidence="2">
    <location>
        <begin position="6"/>
        <end position="115"/>
    </location>
</feature>
<dbReference type="InterPro" id="IPR001310">
    <property type="entry name" value="Histidine_triad_HIT"/>
</dbReference>
<feature type="short sequence motif" description="Histidine triad motif" evidence="1">
    <location>
        <begin position="99"/>
        <end position="103"/>
    </location>
</feature>
<reference evidence="3 4" key="1">
    <citation type="submission" date="2024-09" db="EMBL/GenBank/DDBJ databases">
        <authorList>
            <person name="Sun Q."/>
            <person name="Mori K."/>
        </authorList>
    </citation>
    <scope>NUCLEOTIDE SEQUENCE [LARGE SCALE GENOMIC DNA]</scope>
    <source>
        <strain evidence="3 4">KCTC 23076</strain>
    </source>
</reference>
<evidence type="ECO:0000313" key="3">
    <source>
        <dbReference type="EMBL" id="MFC0678330.1"/>
    </source>
</evidence>
<dbReference type="GO" id="GO:0032259">
    <property type="term" value="P:methylation"/>
    <property type="evidence" value="ECO:0007669"/>
    <property type="project" value="UniProtKB-KW"/>
</dbReference>
<evidence type="ECO:0000259" key="2">
    <source>
        <dbReference type="PROSITE" id="PS51084"/>
    </source>
</evidence>
<keyword evidence="4" id="KW-1185">Reference proteome</keyword>
<dbReference type="Pfam" id="PF01230">
    <property type="entry name" value="HIT"/>
    <property type="match status" value="1"/>
</dbReference>
<dbReference type="PANTHER" id="PTHR46648:SF1">
    <property type="entry name" value="ADENOSINE 5'-MONOPHOSPHORAMIDASE HNT1"/>
    <property type="match status" value="1"/>
</dbReference>
<keyword evidence="3" id="KW-0489">Methyltransferase</keyword>
<dbReference type="EC" id="2.1.1.-" evidence="3"/>
<dbReference type="PANTHER" id="PTHR46648">
    <property type="entry name" value="HIT FAMILY PROTEIN 1"/>
    <property type="match status" value="1"/>
</dbReference>
<organism evidence="3 4">
    <name type="scientific">Lysobacter korlensis</name>
    <dbReference type="NCBI Taxonomy" id="553636"/>
    <lineage>
        <taxon>Bacteria</taxon>
        <taxon>Pseudomonadati</taxon>
        <taxon>Pseudomonadota</taxon>
        <taxon>Gammaproteobacteria</taxon>
        <taxon>Lysobacterales</taxon>
        <taxon>Lysobacteraceae</taxon>
        <taxon>Lysobacter</taxon>
    </lineage>
</organism>
<dbReference type="GO" id="GO:0008168">
    <property type="term" value="F:methyltransferase activity"/>
    <property type="evidence" value="ECO:0007669"/>
    <property type="project" value="UniProtKB-KW"/>
</dbReference>
<dbReference type="InterPro" id="IPR011146">
    <property type="entry name" value="HIT-like"/>
</dbReference>
<dbReference type="PROSITE" id="PS51084">
    <property type="entry name" value="HIT_2"/>
    <property type="match status" value="1"/>
</dbReference>
<dbReference type="Gene3D" id="3.30.428.10">
    <property type="entry name" value="HIT-like"/>
    <property type="match status" value="1"/>
</dbReference>
<proteinExistence type="predicted"/>
<dbReference type="SUPFAM" id="SSF54197">
    <property type="entry name" value="HIT-like"/>
    <property type="match status" value="1"/>
</dbReference>
<dbReference type="Proteomes" id="UP001589896">
    <property type="component" value="Unassembled WGS sequence"/>
</dbReference>
<dbReference type="EMBL" id="JBHLTG010000002">
    <property type="protein sequence ID" value="MFC0678330.1"/>
    <property type="molecule type" value="Genomic_DNA"/>
</dbReference>
<dbReference type="InterPro" id="IPR036265">
    <property type="entry name" value="HIT-like_sf"/>
</dbReference>